<comment type="function">
    <text evidence="3">Catalyzes the phosphorylation of the 3'-hydroxyl group of dephosphocoenzyme A to form coenzyme A.</text>
</comment>
<dbReference type="EMBL" id="JAMPKM010000004">
    <property type="protein sequence ID" value="MEP0817409.1"/>
    <property type="molecule type" value="Genomic_DNA"/>
</dbReference>
<keyword evidence="2 3" id="KW-0067">ATP-binding</keyword>
<comment type="pathway">
    <text evidence="3">Cofactor biosynthesis; coenzyme A biosynthesis; CoA from (R)-pantothenate: step 5/5.</text>
</comment>
<keyword evidence="3 6" id="KW-0808">Transferase</keyword>
<evidence type="ECO:0000313" key="7">
    <source>
        <dbReference type="Proteomes" id="UP001464891"/>
    </source>
</evidence>
<keyword evidence="3 6" id="KW-0418">Kinase</keyword>
<comment type="caution">
    <text evidence="6">The sequence shown here is derived from an EMBL/GenBank/DDBJ whole genome shotgun (WGS) entry which is preliminary data.</text>
</comment>
<sequence length="219" mass="24230">MGKTTVSDYLSSAYQLPILDADLYAREAVGPDSDVFQEIVERYGVGILLANGDLDRRRLGKIIFSSSAERLWLEQRIHPYVRDRMESQMQALPAEAYPTVVLVVPLLFEARMTDLVTEVWVIQCASVQQVERLLERDAKTSPEGDRLSLEQVQARINSQMAIEKKIACAHVVLHNSSTLDDLLSQVDQAIAGTRQAPQADASPPASRQASQGKSGLLQP</sequence>
<dbReference type="Gene3D" id="3.40.50.300">
    <property type="entry name" value="P-loop containing nucleotide triphosphate hydrolases"/>
    <property type="match status" value="1"/>
</dbReference>
<keyword evidence="3" id="KW-0963">Cytoplasm</keyword>
<evidence type="ECO:0000256" key="2">
    <source>
        <dbReference type="ARBA" id="ARBA00022840"/>
    </source>
</evidence>
<comment type="similarity">
    <text evidence="3">Belongs to the CoaE family.</text>
</comment>
<comment type="caution">
    <text evidence="3">Lacks conserved residue(s) required for the propagation of feature annotation.</text>
</comment>
<feature type="compositionally biased region" description="Low complexity" evidence="5">
    <location>
        <begin position="194"/>
        <end position="211"/>
    </location>
</feature>
<organism evidence="6 7">
    <name type="scientific">Trichocoleus desertorum GB2-A4</name>
    <dbReference type="NCBI Taxonomy" id="2933944"/>
    <lineage>
        <taxon>Bacteria</taxon>
        <taxon>Bacillati</taxon>
        <taxon>Cyanobacteriota</taxon>
        <taxon>Cyanophyceae</taxon>
        <taxon>Leptolyngbyales</taxon>
        <taxon>Trichocoleusaceae</taxon>
        <taxon>Trichocoleus</taxon>
    </lineage>
</organism>
<evidence type="ECO:0000313" key="6">
    <source>
        <dbReference type="EMBL" id="MEP0817409.1"/>
    </source>
</evidence>
<feature type="region of interest" description="Disordered" evidence="5">
    <location>
        <begin position="193"/>
        <end position="219"/>
    </location>
</feature>
<keyword evidence="1 3" id="KW-0547">Nucleotide-binding</keyword>
<dbReference type="InterPro" id="IPR001977">
    <property type="entry name" value="Depp_CoAkinase"/>
</dbReference>
<dbReference type="CDD" id="cd02022">
    <property type="entry name" value="DPCK"/>
    <property type="match status" value="1"/>
</dbReference>
<dbReference type="PROSITE" id="PS51219">
    <property type="entry name" value="DPCK"/>
    <property type="match status" value="1"/>
</dbReference>
<reference evidence="6 7" key="1">
    <citation type="submission" date="2022-04" db="EMBL/GenBank/DDBJ databases">
        <title>Positive selection, recombination, and allopatry shape intraspecific diversity of widespread and dominant cyanobacteria.</title>
        <authorList>
            <person name="Wei J."/>
            <person name="Shu W."/>
            <person name="Hu C."/>
        </authorList>
    </citation>
    <scope>NUCLEOTIDE SEQUENCE [LARGE SCALE GENOMIC DNA]</scope>
    <source>
        <strain evidence="6 7">GB2-A4</strain>
    </source>
</reference>
<dbReference type="HAMAP" id="MF_00376">
    <property type="entry name" value="Dephospho_CoA_kinase"/>
    <property type="match status" value="1"/>
</dbReference>
<dbReference type="PANTHER" id="PTHR10695:SF46">
    <property type="entry name" value="BIFUNCTIONAL COENZYME A SYNTHASE-RELATED"/>
    <property type="match status" value="1"/>
</dbReference>
<dbReference type="EC" id="2.7.1.24" evidence="3 4"/>
<evidence type="ECO:0000256" key="1">
    <source>
        <dbReference type="ARBA" id="ARBA00022741"/>
    </source>
</evidence>
<dbReference type="SUPFAM" id="SSF52540">
    <property type="entry name" value="P-loop containing nucleoside triphosphate hydrolases"/>
    <property type="match status" value="1"/>
</dbReference>
<comment type="subcellular location">
    <subcellularLocation>
        <location evidence="3">Cytoplasm</location>
    </subcellularLocation>
</comment>
<dbReference type="InterPro" id="IPR027417">
    <property type="entry name" value="P-loop_NTPase"/>
</dbReference>
<evidence type="ECO:0000256" key="4">
    <source>
        <dbReference type="NCBIfam" id="TIGR00152"/>
    </source>
</evidence>
<dbReference type="Proteomes" id="UP001464891">
    <property type="component" value="Unassembled WGS sequence"/>
</dbReference>
<keyword evidence="3" id="KW-0173">Coenzyme A biosynthesis</keyword>
<protein>
    <recommendedName>
        <fullName evidence="3 4">Dephospho-CoA kinase</fullName>
        <ecNumber evidence="3 4">2.7.1.24</ecNumber>
    </recommendedName>
    <alternativeName>
        <fullName evidence="3">Dephosphocoenzyme A kinase</fullName>
    </alternativeName>
</protein>
<evidence type="ECO:0000256" key="5">
    <source>
        <dbReference type="SAM" id="MobiDB-lite"/>
    </source>
</evidence>
<dbReference type="GO" id="GO:0004140">
    <property type="term" value="F:dephospho-CoA kinase activity"/>
    <property type="evidence" value="ECO:0007669"/>
    <property type="project" value="UniProtKB-EC"/>
</dbReference>
<comment type="catalytic activity">
    <reaction evidence="3">
        <text>3'-dephospho-CoA + ATP = ADP + CoA + H(+)</text>
        <dbReference type="Rhea" id="RHEA:18245"/>
        <dbReference type="ChEBI" id="CHEBI:15378"/>
        <dbReference type="ChEBI" id="CHEBI:30616"/>
        <dbReference type="ChEBI" id="CHEBI:57287"/>
        <dbReference type="ChEBI" id="CHEBI:57328"/>
        <dbReference type="ChEBI" id="CHEBI:456216"/>
        <dbReference type="EC" id="2.7.1.24"/>
    </reaction>
</comment>
<proteinExistence type="inferred from homology"/>
<dbReference type="NCBIfam" id="TIGR00152">
    <property type="entry name" value="dephospho-CoA kinase"/>
    <property type="match status" value="1"/>
</dbReference>
<dbReference type="Pfam" id="PF01121">
    <property type="entry name" value="CoaE"/>
    <property type="match status" value="1"/>
</dbReference>
<dbReference type="PANTHER" id="PTHR10695">
    <property type="entry name" value="DEPHOSPHO-COA KINASE-RELATED"/>
    <property type="match status" value="1"/>
</dbReference>
<evidence type="ECO:0000256" key="3">
    <source>
        <dbReference type="HAMAP-Rule" id="MF_00376"/>
    </source>
</evidence>
<gene>
    <name evidence="3 6" type="primary">coaE</name>
    <name evidence="6" type="ORF">NC998_09910</name>
</gene>
<accession>A0ABV0J6K1</accession>
<keyword evidence="7" id="KW-1185">Reference proteome</keyword>
<name>A0ABV0J6K1_9CYAN</name>